<evidence type="ECO:0000313" key="4">
    <source>
        <dbReference type="Proteomes" id="UP000009168"/>
    </source>
</evidence>
<dbReference type="KEGG" id="tet:TTHERM_00170570"/>
<evidence type="ECO:0000256" key="2">
    <source>
        <dbReference type="SAM" id="MobiDB-lite"/>
    </source>
</evidence>
<dbReference type="AlphaFoldDB" id="Q22TG9"/>
<dbReference type="Proteomes" id="UP000009168">
    <property type="component" value="Unassembled WGS sequence"/>
</dbReference>
<proteinExistence type="predicted"/>
<sequence>MDNKAIKSKYFIVDYTIKAPRKPFIQPLKHFKLMNDRAYQNKIKQEELDYIESLQDYYNNLEEFYLAQLQKYILNKEKYKVLNSIKEFDFSQIIENNCFWLQTNSNKEGQNYIMQFKHINCYGKQKQIKLNNIRFQENKVRGSSLSLRIVKFNSKEQKEQFSLFHFFSQKSQQKFQLAKAIKIQKNIQNQKFITPEQSCSSFENEDITQEDDIQSEERQMTPQFFNQHQIQDDDIEFYDSTTTIFDSSNKKRHNPSSKRDLQKNQKQNINQVEQRQGKNLIEDKNNIQLNNNKEVIMILDDNDQDKLTEIEQQNKSYFQLQYNSKADKNQTHQNSEQKISLKKQNINHEDNQNGFQKCFEKQQILRLNYVKRQDKQSKDQQIKLIEQQQQQQQQQQNMNKIQQNCKSNTISYSIYHKNEPAFIIIND</sequence>
<dbReference type="GeneID" id="7836435"/>
<dbReference type="RefSeq" id="XP_001008714.4">
    <property type="nucleotide sequence ID" value="XM_001008714.4"/>
</dbReference>
<dbReference type="HOGENOM" id="CLU_701126_0_0_1"/>
<evidence type="ECO:0000313" key="3">
    <source>
        <dbReference type="EMBL" id="EAR88469.4"/>
    </source>
</evidence>
<feature type="coiled-coil region" evidence="1">
    <location>
        <begin position="375"/>
        <end position="404"/>
    </location>
</feature>
<evidence type="ECO:0000256" key="1">
    <source>
        <dbReference type="SAM" id="Coils"/>
    </source>
</evidence>
<reference evidence="4" key="1">
    <citation type="journal article" date="2006" name="PLoS Biol.">
        <title>Macronuclear genome sequence of the ciliate Tetrahymena thermophila, a model eukaryote.</title>
        <authorList>
            <person name="Eisen J.A."/>
            <person name="Coyne R.S."/>
            <person name="Wu M."/>
            <person name="Wu D."/>
            <person name="Thiagarajan M."/>
            <person name="Wortman J.R."/>
            <person name="Badger J.H."/>
            <person name="Ren Q."/>
            <person name="Amedeo P."/>
            <person name="Jones K.M."/>
            <person name="Tallon L.J."/>
            <person name="Delcher A.L."/>
            <person name="Salzberg S.L."/>
            <person name="Silva J.C."/>
            <person name="Haas B.J."/>
            <person name="Majoros W.H."/>
            <person name="Farzad M."/>
            <person name="Carlton J.M."/>
            <person name="Smith R.K. Jr."/>
            <person name="Garg J."/>
            <person name="Pearlman R.E."/>
            <person name="Karrer K.M."/>
            <person name="Sun L."/>
            <person name="Manning G."/>
            <person name="Elde N.C."/>
            <person name="Turkewitz A.P."/>
            <person name="Asai D.J."/>
            <person name="Wilkes D.E."/>
            <person name="Wang Y."/>
            <person name="Cai H."/>
            <person name="Collins K."/>
            <person name="Stewart B.A."/>
            <person name="Lee S.R."/>
            <person name="Wilamowska K."/>
            <person name="Weinberg Z."/>
            <person name="Ruzzo W.L."/>
            <person name="Wloga D."/>
            <person name="Gaertig J."/>
            <person name="Frankel J."/>
            <person name="Tsao C.-C."/>
            <person name="Gorovsky M.A."/>
            <person name="Keeling P.J."/>
            <person name="Waller R.F."/>
            <person name="Patron N.J."/>
            <person name="Cherry J.M."/>
            <person name="Stover N.A."/>
            <person name="Krieger C.J."/>
            <person name="del Toro C."/>
            <person name="Ryder H.F."/>
            <person name="Williamson S.C."/>
            <person name="Barbeau R.A."/>
            <person name="Hamilton E.P."/>
            <person name="Orias E."/>
        </authorList>
    </citation>
    <scope>NUCLEOTIDE SEQUENCE [LARGE SCALE GENOMIC DNA]</scope>
    <source>
        <strain evidence="4">SB210</strain>
    </source>
</reference>
<feature type="region of interest" description="Disordered" evidence="2">
    <location>
        <begin position="245"/>
        <end position="268"/>
    </location>
</feature>
<keyword evidence="4" id="KW-1185">Reference proteome</keyword>
<keyword evidence="1" id="KW-0175">Coiled coil</keyword>
<dbReference type="EMBL" id="GG662840">
    <property type="protein sequence ID" value="EAR88469.4"/>
    <property type="molecule type" value="Genomic_DNA"/>
</dbReference>
<organism evidence="3 4">
    <name type="scientific">Tetrahymena thermophila (strain SB210)</name>
    <dbReference type="NCBI Taxonomy" id="312017"/>
    <lineage>
        <taxon>Eukaryota</taxon>
        <taxon>Sar</taxon>
        <taxon>Alveolata</taxon>
        <taxon>Ciliophora</taxon>
        <taxon>Intramacronucleata</taxon>
        <taxon>Oligohymenophorea</taxon>
        <taxon>Hymenostomatida</taxon>
        <taxon>Tetrahymenina</taxon>
        <taxon>Tetrahymenidae</taxon>
        <taxon>Tetrahymena</taxon>
    </lineage>
</organism>
<gene>
    <name evidence="3" type="ORF">TTHERM_00170570</name>
</gene>
<name>Q22TG9_TETTS</name>
<dbReference type="InParanoid" id="Q22TG9"/>
<accession>Q22TG9</accession>
<protein>
    <submittedName>
        <fullName evidence="3">Uncharacterized protein</fullName>
    </submittedName>
</protein>